<dbReference type="GO" id="GO:0006383">
    <property type="term" value="P:transcription by RNA polymerase III"/>
    <property type="evidence" value="ECO:0007669"/>
    <property type="project" value="InterPro"/>
</dbReference>
<dbReference type="Proteomes" id="UP000294933">
    <property type="component" value="Unassembled WGS sequence"/>
</dbReference>
<evidence type="ECO:0000259" key="1">
    <source>
        <dbReference type="Pfam" id="PF10419"/>
    </source>
</evidence>
<keyword evidence="3" id="KW-1185">Reference proteome</keyword>
<sequence length="124" mass="13921">MSVNSSTFLKGYKQVDTFAPRQQPPSADETEEIYVTLDLGTVEPTLLPSCSTLRLIGLDTPTPYLQLAGTVFKGKHEELLGTELLFSDTEDKRHVVHVGNSGHRIRFREVELRAKDSVVEMEME</sequence>
<dbReference type="InterPro" id="IPR019481">
    <property type="entry name" value="TFIIIC_triple_barrel"/>
</dbReference>
<feature type="domain" description="Transcription factor TFIIIC triple barrel" evidence="1">
    <location>
        <begin position="28"/>
        <end position="112"/>
    </location>
</feature>
<dbReference type="VEuPathDB" id="FungiDB:BD410DRAFT_777301"/>
<name>A0A4Y7PP00_9AGAM</name>
<dbReference type="PANTHER" id="PTHR21860:SF2">
    <property type="entry name" value="GENERAL TRANSCRIPTION FACTOR 3C POLYPEPTIDE 6"/>
    <property type="match status" value="1"/>
</dbReference>
<dbReference type="STRING" id="50990.A0A4Y7PP00"/>
<dbReference type="Gene3D" id="2.60.40.4370">
    <property type="match status" value="1"/>
</dbReference>
<organism evidence="2 3">
    <name type="scientific">Rickenella mellea</name>
    <dbReference type="NCBI Taxonomy" id="50990"/>
    <lineage>
        <taxon>Eukaryota</taxon>
        <taxon>Fungi</taxon>
        <taxon>Dikarya</taxon>
        <taxon>Basidiomycota</taxon>
        <taxon>Agaricomycotina</taxon>
        <taxon>Agaricomycetes</taxon>
        <taxon>Hymenochaetales</taxon>
        <taxon>Rickenellaceae</taxon>
        <taxon>Rickenella</taxon>
    </lineage>
</organism>
<evidence type="ECO:0000313" key="2">
    <source>
        <dbReference type="EMBL" id="TDL16309.1"/>
    </source>
</evidence>
<feature type="non-terminal residue" evidence="2">
    <location>
        <position position="124"/>
    </location>
</feature>
<dbReference type="InterPro" id="IPR042771">
    <property type="entry name" value="GTF3C6-like"/>
</dbReference>
<accession>A0A4Y7PP00</accession>
<dbReference type="GO" id="GO:0000127">
    <property type="term" value="C:transcription factor TFIIIC complex"/>
    <property type="evidence" value="ECO:0007669"/>
    <property type="project" value="TreeGrafter"/>
</dbReference>
<proteinExistence type="predicted"/>
<dbReference type="PANTHER" id="PTHR21860">
    <property type="entry name" value="TRANSCRIPTION INITIATION FACTOR IIIC TFIIIC , POLYPEPTIDE 6-RELATED"/>
    <property type="match status" value="1"/>
</dbReference>
<dbReference type="AlphaFoldDB" id="A0A4Y7PP00"/>
<protein>
    <recommendedName>
        <fullName evidence="1">Transcription factor TFIIIC triple barrel domain-containing protein</fullName>
    </recommendedName>
</protein>
<dbReference type="Pfam" id="PF10419">
    <property type="entry name" value="TFIIIC_sub6"/>
    <property type="match status" value="1"/>
</dbReference>
<reference evidence="2 3" key="1">
    <citation type="submission" date="2018-06" db="EMBL/GenBank/DDBJ databases">
        <title>A transcriptomic atlas of mushroom development highlights an independent origin of complex multicellularity.</title>
        <authorList>
            <consortium name="DOE Joint Genome Institute"/>
            <person name="Krizsan K."/>
            <person name="Almasi E."/>
            <person name="Merenyi Z."/>
            <person name="Sahu N."/>
            <person name="Viragh M."/>
            <person name="Koszo T."/>
            <person name="Mondo S."/>
            <person name="Kiss B."/>
            <person name="Balint B."/>
            <person name="Kues U."/>
            <person name="Barry K."/>
            <person name="Hegedus J.C."/>
            <person name="Henrissat B."/>
            <person name="Johnson J."/>
            <person name="Lipzen A."/>
            <person name="Ohm R."/>
            <person name="Nagy I."/>
            <person name="Pangilinan J."/>
            <person name="Yan J."/>
            <person name="Xiong Y."/>
            <person name="Grigoriev I.V."/>
            <person name="Hibbett D.S."/>
            <person name="Nagy L.G."/>
        </authorList>
    </citation>
    <scope>NUCLEOTIDE SEQUENCE [LARGE SCALE GENOMIC DNA]</scope>
    <source>
        <strain evidence="2 3">SZMC22713</strain>
    </source>
</reference>
<gene>
    <name evidence="2" type="ORF">BD410DRAFT_777301</name>
</gene>
<evidence type="ECO:0000313" key="3">
    <source>
        <dbReference type="Proteomes" id="UP000294933"/>
    </source>
</evidence>
<dbReference type="OrthoDB" id="1877767at2759"/>
<dbReference type="EMBL" id="ML170246">
    <property type="protein sequence ID" value="TDL16309.1"/>
    <property type="molecule type" value="Genomic_DNA"/>
</dbReference>